<accession>F5BD28</accession>
<sequence>MGRVHSRVIATLLAFSLVDWHCRNVIAEQHCMNCHGHNTTNLREVAVLQKDQPIVLYGDDCWNKMPLGKVKSIVETVTTRPEGLDEAFTVISFASCLARAIHLRQNNVSVTFIVDVKQQLYMCYNFTALPVSLDAIQKPWFIHAGALRWGTVICGVYAVIRAMHYG</sequence>
<evidence type="ECO:0000313" key="1">
    <source>
        <dbReference type="EMBL" id="AHH53870.1"/>
    </source>
</evidence>
<reference evidence="1" key="1">
    <citation type="journal article" date="2011" name="PLoS ONE">
        <title>Novel, divergent simian hemorrhagic fever viruses in a wild Ugandan red colobus monkey discovered using direct pyrosequencing.</title>
        <authorList>
            <person name="Lauck M."/>
            <person name="Hyeroba D."/>
            <person name="Tumukunde A."/>
            <person name="Weny G."/>
            <person name="Lank S.M."/>
            <person name="Chapman C.A."/>
            <person name="O'Connor D.H."/>
            <person name="Friedrich T.C."/>
            <person name="Goldberg T.L."/>
        </authorList>
    </citation>
    <scope>NUCLEOTIDE SEQUENCE</scope>
    <source>
        <strain evidence="1">SHFV-krc2</strain>
    </source>
</reference>
<reference evidence="1" key="3">
    <citation type="journal article" date="2014" name="PLoS ONE">
        <title>High genetic diversity and adaptive potential of two simian hemorrhagic Fever viruses in a wild primate population.</title>
        <authorList>
            <person name="Bailey A.L."/>
            <person name="Lauck M."/>
            <person name="Weiler A."/>
            <person name="Sibley S.D."/>
            <person name="Dinis J.M."/>
            <person name="Bergman Z."/>
            <person name="Nelson C.W."/>
            <person name="Correll M."/>
            <person name="Gleicher M."/>
            <person name="Hyeroba D."/>
            <person name="Tumukunde A."/>
            <person name="Weny G."/>
            <person name="Chapman C."/>
            <person name="Kuhn J.H."/>
            <person name="Hughes A.L."/>
            <person name="Friedrich T.C."/>
            <person name="Goldberg T.L."/>
            <person name="O'Connor D.H."/>
        </authorList>
    </citation>
    <scope>NUCLEOTIDE SEQUENCE</scope>
    <source>
        <strain evidence="1">SHFV-krc2</strain>
    </source>
</reference>
<name>F5BD28_9NIDO</name>
<reference evidence="1" key="2">
    <citation type="submission" date="2013-03" db="EMBL/GenBank/DDBJ databases">
        <authorList>
            <person name="Bailey A."/>
            <person name="Lauck M."/>
            <person name="Friedrich T."/>
            <person name="Goldberg T."/>
            <person name="O'Connor D."/>
        </authorList>
    </citation>
    <scope>NUCLEOTIDE SEQUENCE</scope>
    <source>
        <strain evidence="1">SHFV-krc2</strain>
    </source>
</reference>
<protein>
    <submittedName>
        <fullName evidence="1">Minor glycoprotein</fullName>
    </submittedName>
</protein>
<dbReference type="Pfam" id="PF02497">
    <property type="entry name" value="Arteri_GP4"/>
    <property type="match status" value="1"/>
</dbReference>
<dbReference type="EMBL" id="KC787631">
    <property type="protein sequence ID" value="AHH53870.1"/>
    <property type="molecule type" value="Genomic_RNA"/>
</dbReference>
<dbReference type="InterPro" id="IPR003412">
    <property type="entry name" value="Arteri_GP4"/>
</dbReference>
<dbReference type="GO" id="GO:0019031">
    <property type="term" value="C:viral envelope"/>
    <property type="evidence" value="ECO:0007669"/>
    <property type="project" value="InterPro"/>
</dbReference>
<organism evidence="1">
    <name type="scientific">Kibale red colobus virus 2</name>
    <dbReference type="NCBI Taxonomy" id="1936072"/>
    <lineage>
        <taxon>Viruses</taxon>
        <taxon>Riboviria</taxon>
        <taxon>Orthornavirae</taxon>
        <taxon>Pisuviricota</taxon>
        <taxon>Pisoniviricetes</taxon>
        <taxon>Nidovirales</taxon>
        <taxon>Arnidovirineae</taxon>
        <taxon>Arteriviridae</taxon>
        <taxon>Simarterivirinae</taxon>
        <taxon>Etaarterivirus</taxon>
        <taxon>Etaarterivirus ugarco</taxon>
        <taxon>Etaarterivirus ugarco 1</taxon>
    </lineage>
</organism>
<proteinExistence type="predicted"/>